<dbReference type="AlphaFoldDB" id="A0A3M7SBE5"/>
<keyword evidence="2" id="KW-1185">Reference proteome</keyword>
<name>A0A3M7SBE5_BRAPC</name>
<evidence type="ECO:0000313" key="1">
    <source>
        <dbReference type="EMBL" id="RNA33143.1"/>
    </source>
</evidence>
<gene>
    <name evidence="1" type="ORF">BpHYR1_037081</name>
</gene>
<sequence length="154" mass="17995">MSRCLLIVLKFGRFLALPKHWMRRIFIPSGTKLGIWRRILFLPTPNITDLGSKLLYGFSHHTRASSSVNQISKLSNFIDDKTKEIKNIFKLNVRETLYFAKLKVLTQISKNANTDKNGIYLIIQCHKNSETSPKRRSKKLCWIWSLTPVYGKKW</sequence>
<organism evidence="1 2">
    <name type="scientific">Brachionus plicatilis</name>
    <name type="common">Marine rotifer</name>
    <name type="synonym">Brachionus muelleri</name>
    <dbReference type="NCBI Taxonomy" id="10195"/>
    <lineage>
        <taxon>Eukaryota</taxon>
        <taxon>Metazoa</taxon>
        <taxon>Spiralia</taxon>
        <taxon>Gnathifera</taxon>
        <taxon>Rotifera</taxon>
        <taxon>Eurotatoria</taxon>
        <taxon>Monogononta</taxon>
        <taxon>Pseudotrocha</taxon>
        <taxon>Ploima</taxon>
        <taxon>Brachionidae</taxon>
        <taxon>Brachionus</taxon>
    </lineage>
</organism>
<accession>A0A3M7SBE5</accession>
<proteinExistence type="predicted"/>
<evidence type="ECO:0000313" key="2">
    <source>
        <dbReference type="Proteomes" id="UP000276133"/>
    </source>
</evidence>
<protein>
    <submittedName>
        <fullName evidence="1">Uncharacterized protein</fullName>
    </submittedName>
</protein>
<reference evidence="1 2" key="1">
    <citation type="journal article" date="2018" name="Sci. Rep.">
        <title>Genomic signatures of local adaptation to the degree of environmental predictability in rotifers.</title>
        <authorList>
            <person name="Franch-Gras L."/>
            <person name="Hahn C."/>
            <person name="Garcia-Roger E.M."/>
            <person name="Carmona M.J."/>
            <person name="Serra M."/>
            <person name="Gomez A."/>
        </authorList>
    </citation>
    <scope>NUCLEOTIDE SEQUENCE [LARGE SCALE GENOMIC DNA]</scope>
    <source>
        <strain evidence="1">HYR1</strain>
    </source>
</reference>
<comment type="caution">
    <text evidence="1">The sequence shown here is derived from an EMBL/GenBank/DDBJ whole genome shotgun (WGS) entry which is preliminary data.</text>
</comment>
<dbReference type="EMBL" id="REGN01001679">
    <property type="protein sequence ID" value="RNA33143.1"/>
    <property type="molecule type" value="Genomic_DNA"/>
</dbReference>
<dbReference type="Proteomes" id="UP000276133">
    <property type="component" value="Unassembled WGS sequence"/>
</dbReference>